<dbReference type="Gene3D" id="1.10.287.1260">
    <property type="match status" value="1"/>
</dbReference>
<feature type="transmembrane region" description="Helical" evidence="6">
    <location>
        <begin position="107"/>
        <end position="125"/>
    </location>
</feature>
<evidence type="ECO:0000256" key="6">
    <source>
        <dbReference type="SAM" id="Phobius"/>
    </source>
</evidence>
<dbReference type="EMBL" id="JADFTS010000007">
    <property type="protein sequence ID" value="KAF9599062.1"/>
    <property type="molecule type" value="Genomic_DNA"/>
</dbReference>
<dbReference type="PANTHER" id="PTHR30566">
    <property type="entry name" value="YNAI-RELATED MECHANOSENSITIVE ION CHANNEL"/>
    <property type="match status" value="1"/>
</dbReference>
<keyword evidence="4 6" id="KW-1133">Transmembrane helix</keyword>
<evidence type="ECO:0000256" key="5">
    <source>
        <dbReference type="ARBA" id="ARBA00023136"/>
    </source>
</evidence>
<accession>A0A835LNJ6</accession>
<evidence type="ECO:0000256" key="2">
    <source>
        <dbReference type="ARBA" id="ARBA00008017"/>
    </source>
</evidence>
<reference evidence="8 9" key="1">
    <citation type="submission" date="2020-10" db="EMBL/GenBank/DDBJ databases">
        <title>The Coptis chinensis genome and diversification of protoberbering-type alkaloids.</title>
        <authorList>
            <person name="Wang B."/>
            <person name="Shu S."/>
            <person name="Song C."/>
            <person name="Liu Y."/>
        </authorList>
    </citation>
    <scope>NUCLEOTIDE SEQUENCE [LARGE SCALE GENOMIC DNA]</scope>
    <source>
        <strain evidence="8">HL-2020</strain>
        <tissue evidence="8">Leaf</tissue>
    </source>
</reference>
<dbReference type="SUPFAM" id="SSF50182">
    <property type="entry name" value="Sm-like ribonucleoproteins"/>
    <property type="match status" value="1"/>
</dbReference>
<feature type="transmembrane region" description="Helical" evidence="6">
    <location>
        <begin position="192"/>
        <end position="209"/>
    </location>
</feature>
<comment type="subcellular location">
    <subcellularLocation>
        <location evidence="1">Membrane</location>
        <topology evidence="1">Multi-pass membrane protein</topology>
    </subcellularLocation>
</comment>
<evidence type="ECO:0000256" key="4">
    <source>
        <dbReference type="ARBA" id="ARBA00022989"/>
    </source>
</evidence>
<keyword evidence="9" id="KW-1185">Reference proteome</keyword>
<feature type="transmembrane region" description="Helical" evidence="6">
    <location>
        <begin position="167"/>
        <end position="186"/>
    </location>
</feature>
<protein>
    <recommendedName>
        <fullName evidence="7">Mechanosensitive ion channel MscS domain-containing protein</fullName>
    </recommendedName>
</protein>
<dbReference type="InterPro" id="IPR011014">
    <property type="entry name" value="MscS_channel_TM-2"/>
</dbReference>
<comment type="caution">
    <text evidence="8">The sequence shown here is derived from an EMBL/GenBank/DDBJ whole genome shotgun (WGS) entry which is preliminary data.</text>
</comment>
<proteinExistence type="inferred from homology"/>
<dbReference type="GO" id="GO:0055085">
    <property type="term" value="P:transmembrane transport"/>
    <property type="evidence" value="ECO:0007669"/>
    <property type="project" value="InterPro"/>
</dbReference>
<dbReference type="AlphaFoldDB" id="A0A835LNJ6"/>
<dbReference type="Proteomes" id="UP000631114">
    <property type="component" value="Unassembled WGS sequence"/>
</dbReference>
<dbReference type="Pfam" id="PF00924">
    <property type="entry name" value="MS_channel_2nd"/>
    <property type="match status" value="1"/>
</dbReference>
<dbReference type="OrthoDB" id="567160at2759"/>
<dbReference type="InterPro" id="IPR023408">
    <property type="entry name" value="MscS_beta-dom_sf"/>
</dbReference>
<dbReference type="PANTHER" id="PTHR30566:SF5">
    <property type="entry name" value="MECHANOSENSITIVE ION CHANNEL PROTEIN 1, MITOCHONDRIAL-RELATED"/>
    <property type="match status" value="1"/>
</dbReference>
<dbReference type="InterPro" id="IPR010920">
    <property type="entry name" value="LSM_dom_sf"/>
</dbReference>
<evidence type="ECO:0000256" key="1">
    <source>
        <dbReference type="ARBA" id="ARBA00004141"/>
    </source>
</evidence>
<dbReference type="SUPFAM" id="SSF82861">
    <property type="entry name" value="Mechanosensitive channel protein MscS (YggB), transmembrane region"/>
    <property type="match status" value="1"/>
</dbReference>
<feature type="transmembrane region" description="Helical" evidence="6">
    <location>
        <begin position="271"/>
        <end position="290"/>
    </location>
</feature>
<evidence type="ECO:0000313" key="9">
    <source>
        <dbReference type="Proteomes" id="UP000631114"/>
    </source>
</evidence>
<keyword evidence="3 6" id="KW-0812">Transmembrane</keyword>
<evidence type="ECO:0000256" key="3">
    <source>
        <dbReference type="ARBA" id="ARBA00022692"/>
    </source>
</evidence>
<dbReference type="Gene3D" id="2.30.30.60">
    <property type="match status" value="1"/>
</dbReference>
<organism evidence="8 9">
    <name type="scientific">Coptis chinensis</name>
    <dbReference type="NCBI Taxonomy" id="261450"/>
    <lineage>
        <taxon>Eukaryota</taxon>
        <taxon>Viridiplantae</taxon>
        <taxon>Streptophyta</taxon>
        <taxon>Embryophyta</taxon>
        <taxon>Tracheophyta</taxon>
        <taxon>Spermatophyta</taxon>
        <taxon>Magnoliopsida</taxon>
        <taxon>Ranunculales</taxon>
        <taxon>Ranunculaceae</taxon>
        <taxon>Coptidoideae</taxon>
        <taxon>Coptis</taxon>
    </lineage>
</organism>
<evidence type="ECO:0000313" key="8">
    <source>
        <dbReference type="EMBL" id="KAF9599062.1"/>
    </source>
</evidence>
<comment type="similarity">
    <text evidence="2">Belongs to the MscS (TC 1.A.23) family.</text>
</comment>
<dbReference type="GO" id="GO:0016020">
    <property type="term" value="C:membrane"/>
    <property type="evidence" value="ECO:0007669"/>
    <property type="project" value="UniProtKB-SubCell"/>
</dbReference>
<name>A0A835LNJ6_9MAGN</name>
<feature type="domain" description="Mechanosensitive ion channel MscS" evidence="7">
    <location>
        <begin position="281"/>
        <end position="348"/>
    </location>
</feature>
<keyword evidence="5 6" id="KW-0472">Membrane</keyword>
<feature type="transmembrane region" description="Helical" evidence="6">
    <location>
        <begin position="243"/>
        <end position="265"/>
    </location>
</feature>
<gene>
    <name evidence="8" type="ORF">IFM89_033669</name>
</gene>
<sequence>MGMIEKNGLLKSLRFGAIGYPSCVHGVSSYRAYSSFFSGKGDGSVVKALNVSSSDTNGSDGVDSLKKFWGTIVDSVDYTGQKAKEPSNVISPHVQHMLDVNPYLKNVVMPVGLALTSTLLVWLVMPRVLRKFHKYSMQGPAALLYGNLSQEQIPYEKSFWGAMEDPVRYLVTFMAFSQIGMMIAPTTVASQYIGQTRRAAVIIAFVWFLHRWKTNIFSRALSTQSIVALDREKMLALDKLSSVGLFTLGLMALAEACGVAVQSILTVGGIGGVPITFAAIDILGNVLSGLSMQFSKPFSLGDTIKAGSIEGQVVEMGLTTTSLLNAEKFPVIVPNSLFSSQVIVNKSRAEWHAMVTKILLRFDSLEKVPQITDEIKSMLKSNSKIFLGKEVPYCFLYGIETSYAELTLGCNLK</sequence>
<dbReference type="InterPro" id="IPR006685">
    <property type="entry name" value="MscS_channel_2nd"/>
</dbReference>
<evidence type="ECO:0000259" key="7">
    <source>
        <dbReference type="Pfam" id="PF00924"/>
    </source>
</evidence>